<comment type="caution">
    <text evidence="1">The sequence shown here is derived from an EMBL/GenBank/DDBJ whole genome shotgun (WGS) entry which is preliminary data.</text>
</comment>
<proteinExistence type="predicted"/>
<accession>A0A0B0EGV1</accession>
<protein>
    <submittedName>
        <fullName evidence="1">Uncharacterized protein</fullName>
    </submittedName>
</protein>
<name>A0A0B0EGV1_9BACT</name>
<evidence type="ECO:0000313" key="1">
    <source>
        <dbReference type="EMBL" id="KHE91804.1"/>
    </source>
</evidence>
<dbReference type="Proteomes" id="UP000030652">
    <property type="component" value="Unassembled WGS sequence"/>
</dbReference>
<dbReference type="EMBL" id="JRYO01000174">
    <property type="protein sequence ID" value="KHE91804.1"/>
    <property type="molecule type" value="Genomic_DNA"/>
</dbReference>
<sequence>MRNDFNRSNENREEREIECKPENCNIKVGRREKKRSCLKCGREFPSKGPYNRICVKCDLMNGKTGVVRYSLTLRFEEITEFLK</sequence>
<evidence type="ECO:0000313" key="2">
    <source>
        <dbReference type="Proteomes" id="UP000030652"/>
    </source>
</evidence>
<dbReference type="AlphaFoldDB" id="A0A0B0EGV1"/>
<organism evidence="1 2">
    <name type="scientific">Candidatus Scalindua brodae</name>
    <dbReference type="NCBI Taxonomy" id="237368"/>
    <lineage>
        <taxon>Bacteria</taxon>
        <taxon>Pseudomonadati</taxon>
        <taxon>Planctomycetota</taxon>
        <taxon>Candidatus Brocadiia</taxon>
        <taxon>Candidatus Brocadiales</taxon>
        <taxon>Candidatus Scalinduaceae</taxon>
        <taxon>Candidatus Scalindua</taxon>
    </lineage>
</organism>
<gene>
    <name evidence="1" type="ORF">SCABRO_02443</name>
</gene>
<reference evidence="1 2" key="1">
    <citation type="submission" date="2014-10" db="EMBL/GenBank/DDBJ databases">
        <title>Draft genome of anammox bacterium scalindua brodae, obtained using differential coverage binning of sequence data from two enrichment reactors.</title>
        <authorList>
            <person name="Speth D.R."/>
            <person name="Russ L."/>
            <person name="Kartal B."/>
            <person name="Op den Camp H.J."/>
            <person name="Dutilh B.E."/>
            <person name="Jetten M.S."/>
        </authorList>
    </citation>
    <scope>NUCLEOTIDE SEQUENCE [LARGE SCALE GENOMIC DNA]</scope>
    <source>
        <strain evidence="1">RU1</strain>
    </source>
</reference>